<dbReference type="Pfam" id="PF08291">
    <property type="entry name" value="Peptidase_M15_3"/>
    <property type="match status" value="1"/>
</dbReference>
<organism evidence="2 3">
    <name type="scientific">Rhodoferax ferrireducens</name>
    <dbReference type="NCBI Taxonomy" id="192843"/>
    <lineage>
        <taxon>Bacteria</taxon>
        <taxon>Pseudomonadati</taxon>
        <taxon>Pseudomonadota</taxon>
        <taxon>Betaproteobacteria</taxon>
        <taxon>Burkholderiales</taxon>
        <taxon>Comamonadaceae</taxon>
        <taxon>Rhodoferax</taxon>
    </lineage>
</organism>
<evidence type="ECO:0000313" key="2">
    <source>
        <dbReference type="EMBL" id="OQW88899.1"/>
    </source>
</evidence>
<dbReference type="Gene3D" id="3.30.1380.10">
    <property type="match status" value="1"/>
</dbReference>
<accession>A0A1W9KWD4</accession>
<feature type="domain" description="Peptidase M15A C-terminal" evidence="1">
    <location>
        <begin position="28"/>
        <end position="124"/>
    </location>
</feature>
<evidence type="ECO:0000259" key="1">
    <source>
        <dbReference type="Pfam" id="PF08291"/>
    </source>
</evidence>
<gene>
    <name evidence="2" type="ORF">BWK72_06470</name>
</gene>
<reference evidence="2 3" key="1">
    <citation type="submission" date="2017-01" db="EMBL/GenBank/DDBJ databases">
        <title>Novel large sulfur bacteria in the metagenomes of groundwater-fed chemosynthetic microbial mats in the Lake Huron basin.</title>
        <authorList>
            <person name="Sharrar A.M."/>
            <person name="Flood B.E."/>
            <person name="Bailey J.V."/>
            <person name="Jones D.S."/>
            <person name="Biddanda B."/>
            <person name="Ruberg S.A."/>
            <person name="Marcus D.N."/>
            <person name="Dick G.J."/>
        </authorList>
    </citation>
    <scope>NUCLEOTIDE SEQUENCE [LARGE SCALE GENOMIC DNA]</scope>
    <source>
        <strain evidence="2">A7</strain>
    </source>
</reference>
<dbReference type="AlphaFoldDB" id="A0A1W9KWD4"/>
<dbReference type="EMBL" id="MTEI01000003">
    <property type="protein sequence ID" value="OQW88899.1"/>
    <property type="molecule type" value="Genomic_DNA"/>
</dbReference>
<comment type="caution">
    <text evidence="2">The sequence shown here is derived from an EMBL/GenBank/DDBJ whole genome shotgun (WGS) entry which is preliminary data.</text>
</comment>
<name>A0A1W9KWD4_9BURK</name>
<dbReference type="Proteomes" id="UP000192505">
    <property type="component" value="Unassembled WGS sequence"/>
</dbReference>
<dbReference type="InterPro" id="IPR009045">
    <property type="entry name" value="Zn_M74/Hedgehog-like"/>
</dbReference>
<sequence>MSQTPLEQLRLAQLTPRTLIAPNFRAYELTQSDLASRRGIHNGFDSEQHLRSAIHLARHVLQPVRDAFGSFTPNSVYRSQALERTLKNKPATWVSTSQHARGEACDIEIVGMATLALAAWARDHLDDFDQIICECYDPRQGPNSGWVHISLKAPGQGANRRQCLSYVPDASGRLVYVPGLQAMA</sequence>
<proteinExistence type="predicted"/>
<protein>
    <recommendedName>
        <fullName evidence="1">Peptidase M15A C-terminal domain-containing protein</fullName>
    </recommendedName>
</protein>
<dbReference type="InterPro" id="IPR013230">
    <property type="entry name" value="Peptidase_M15A_C"/>
</dbReference>
<dbReference type="SUPFAM" id="SSF55166">
    <property type="entry name" value="Hedgehog/DD-peptidase"/>
    <property type="match status" value="1"/>
</dbReference>
<evidence type="ECO:0000313" key="3">
    <source>
        <dbReference type="Proteomes" id="UP000192505"/>
    </source>
</evidence>